<protein>
    <submittedName>
        <fullName evidence="2">Uncharacterized protein</fullName>
    </submittedName>
</protein>
<sequence length="170" mass="17800">MSSPNPIDPDDHDEDLGSTRSAAEQAHEQQVLDALSADMAGTAAAQLASRLVPVVPDGGTLGRTVVPHVSRISKARDGLRIWGPAVATTGAAATAFAVLPLPGPVALYVLALAAFAWWHCAGRPGPVDSVRMLAGTAAENWGWLRERVTQLAERRGAYEARRTATGGSEQ</sequence>
<name>A0A2S6A523_9NOCA</name>
<gene>
    <name evidence="2" type="ORF">C5F51_18470</name>
</gene>
<feature type="region of interest" description="Disordered" evidence="1">
    <location>
        <begin position="1"/>
        <end position="28"/>
    </location>
</feature>
<evidence type="ECO:0000313" key="3">
    <source>
        <dbReference type="Proteomes" id="UP000238356"/>
    </source>
</evidence>
<dbReference type="Proteomes" id="UP000238356">
    <property type="component" value="Unassembled WGS sequence"/>
</dbReference>
<dbReference type="EMBL" id="PSZD01000010">
    <property type="protein sequence ID" value="PPJ27227.1"/>
    <property type="molecule type" value="Genomic_DNA"/>
</dbReference>
<organism evidence="2 3">
    <name type="scientific">Nocardia nova</name>
    <dbReference type="NCBI Taxonomy" id="37330"/>
    <lineage>
        <taxon>Bacteria</taxon>
        <taxon>Bacillati</taxon>
        <taxon>Actinomycetota</taxon>
        <taxon>Actinomycetes</taxon>
        <taxon>Mycobacteriales</taxon>
        <taxon>Nocardiaceae</taxon>
        <taxon>Nocardia</taxon>
    </lineage>
</organism>
<comment type="caution">
    <text evidence="2">The sequence shown here is derived from an EMBL/GenBank/DDBJ whole genome shotgun (WGS) entry which is preliminary data.</text>
</comment>
<keyword evidence="3" id="KW-1185">Reference proteome</keyword>
<reference evidence="2 3" key="1">
    <citation type="submission" date="2018-02" db="EMBL/GenBank/DDBJ databases">
        <title>8 Nocardia nova and 1 Nocardia cyriacigeorgica strain used for evolution to TMP-SMX.</title>
        <authorList>
            <person name="Mehta H."/>
            <person name="Weng J."/>
            <person name="Shamoo Y."/>
        </authorList>
    </citation>
    <scope>NUCLEOTIDE SEQUENCE [LARGE SCALE GENOMIC DNA]</scope>
    <source>
        <strain evidence="2 3">BAA2227</strain>
    </source>
</reference>
<evidence type="ECO:0000313" key="2">
    <source>
        <dbReference type="EMBL" id="PPJ27227.1"/>
    </source>
</evidence>
<evidence type="ECO:0000256" key="1">
    <source>
        <dbReference type="SAM" id="MobiDB-lite"/>
    </source>
</evidence>
<dbReference type="RefSeq" id="WP_104363643.1">
    <property type="nucleotide sequence ID" value="NZ_PSZD01000010.1"/>
</dbReference>
<accession>A0A2S6A523</accession>
<dbReference type="AlphaFoldDB" id="A0A2S6A523"/>
<proteinExistence type="predicted"/>